<proteinExistence type="predicted"/>
<accession>A0A151IAI4</accession>
<evidence type="ECO:0000313" key="3">
    <source>
        <dbReference type="Proteomes" id="UP000078542"/>
    </source>
</evidence>
<sequence length="84" mass="9501">AAFRFPTRVHPDTQKAFRFLLSAFIVHLGGTFRFLLYEGGKTTRLLEPGGLGHNDLVYTQPSNSDSLQNEVDLWNVYTGFALLR</sequence>
<dbReference type="EMBL" id="KQ978254">
    <property type="protein sequence ID" value="KYM95894.1"/>
    <property type="molecule type" value="Genomic_DNA"/>
</dbReference>
<feature type="non-terminal residue" evidence="2">
    <location>
        <position position="1"/>
    </location>
</feature>
<gene>
    <name evidence="2" type="ORF">ALC62_13457</name>
</gene>
<dbReference type="Proteomes" id="UP000078542">
    <property type="component" value="Unassembled WGS sequence"/>
</dbReference>
<evidence type="ECO:0000256" key="1">
    <source>
        <dbReference type="SAM" id="Phobius"/>
    </source>
</evidence>
<keyword evidence="1" id="KW-1133">Transmembrane helix</keyword>
<keyword evidence="3" id="KW-1185">Reference proteome</keyword>
<keyword evidence="1" id="KW-0472">Membrane</keyword>
<reference evidence="2 3" key="1">
    <citation type="submission" date="2016-03" db="EMBL/GenBank/DDBJ databases">
        <title>Cyphomyrmex costatus WGS genome.</title>
        <authorList>
            <person name="Nygaard S."/>
            <person name="Hu H."/>
            <person name="Boomsma J."/>
            <person name="Zhang G."/>
        </authorList>
    </citation>
    <scope>NUCLEOTIDE SEQUENCE [LARGE SCALE GENOMIC DNA]</scope>
    <source>
        <strain evidence="2">MS0001</strain>
        <tissue evidence="2">Whole body</tissue>
    </source>
</reference>
<protein>
    <submittedName>
        <fullName evidence="2">Uncharacterized protein</fullName>
    </submittedName>
</protein>
<organism evidence="2 3">
    <name type="scientific">Cyphomyrmex costatus</name>
    <dbReference type="NCBI Taxonomy" id="456900"/>
    <lineage>
        <taxon>Eukaryota</taxon>
        <taxon>Metazoa</taxon>
        <taxon>Ecdysozoa</taxon>
        <taxon>Arthropoda</taxon>
        <taxon>Hexapoda</taxon>
        <taxon>Insecta</taxon>
        <taxon>Pterygota</taxon>
        <taxon>Neoptera</taxon>
        <taxon>Endopterygota</taxon>
        <taxon>Hymenoptera</taxon>
        <taxon>Apocrita</taxon>
        <taxon>Aculeata</taxon>
        <taxon>Formicoidea</taxon>
        <taxon>Formicidae</taxon>
        <taxon>Myrmicinae</taxon>
        <taxon>Cyphomyrmex</taxon>
    </lineage>
</organism>
<dbReference type="AlphaFoldDB" id="A0A151IAI4"/>
<keyword evidence="1" id="KW-0812">Transmembrane</keyword>
<feature type="transmembrane region" description="Helical" evidence="1">
    <location>
        <begin position="16"/>
        <end position="36"/>
    </location>
</feature>
<name>A0A151IAI4_9HYME</name>
<evidence type="ECO:0000313" key="2">
    <source>
        <dbReference type="EMBL" id="KYM95894.1"/>
    </source>
</evidence>